<dbReference type="EC" id="3.1.2.4" evidence="2"/>
<sequence length="346" mass="38127">MSTDTQPEILFETQGAVGLITLNRPKALNALTLGMVTAMRAQLKAWETDPAVGCVVIRGAGDRAFCAGADIRALRQSGLDGTSYALDFLREEYLLNAAIKHFPKPYIALIRGICMGGGMGLSVHSDYRIASSSAVFAMPETAIGFFPDVGGSYFLSRCPGQLGLYLGLTGDRLNARDAIYARLATHWIPSEEWPVLMEALASGDDPNNLFSEMGRRPQNSTLSERRTKIDRIFGTTSVEDVLTLLDRDEKEWSHETAALMRSRSPTSLKIAYGQIRNGSQLSFDDCMKMEFRIAHRILKGHDFYEGVRAVIVDKDNAPKWQPASLADITDADIQAYFDPVPDELPL</sequence>
<evidence type="ECO:0000256" key="2">
    <source>
        <dbReference type="ARBA" id="ARBA00011915"/>
    </source>
</evidence>
<dbReference type="EMBL" id="BAAADD010000005">
    <property type="protein sequence ID" value="GAA0570944.1"/>
    <property type="molecule type" value="Genomic_DNA"/>
</dbReference>
<dbReference type="NCBIfam" id="NF004127">
    <property type="entry name" value="PRK05617.1"/>
    <property type="match status" value="1"/>
</dbReference>
<name>A0ABP3PRZ2_9PROT</name>
<dbReference type="PANTHER" id="PTHR43176:SF3">
    <property type="entry name" value="3-HYDROXYISOBUTYRYL-COA HYDROLASE, MITOCHONDRIAL"/>
    <property type="match status" value="1"/>
</dbReference>
<feature type="domain" description="Enoyl-CoA hydratase/isomerase" evidence="4">
    <location>
        <begin position="17"/>
        <end position="337"/>
    </location>
</feature>
<dbReference type="Proteomes" id="UP001499951">
    <property type="component" value="Unassembled WGS sequence"/>
</dbReference>
<evidence type="ECO:0000313" key="6">
    <source>
        <dbReference type="Proteomes" id="UP001499951"/>
    </source>
</evidence>
<comment type="catalytic activity">
    <reaction evidence="1">
        <text>3-hydroxy-2-methylpropanoyl-CoA + H2O = 3-hydroxy-2-methylpropanoate + CoA + H(+)</text>
        <dbReference type="Rhea" id="RHEA:20888"/>
        <dbReference type="ChEBI" id="CHEBI:11805"/>
        <dbReference type="ChEBI" id="CHEBI:15377"/>
        <dbReference type="ChEBI" id="CHEBI:15378"/>
        <dbReference type="ChEBI" id="CHEBI:57287"/>
        <dbReference type="ChEBI" id="CHEBI:57340"/>
        <dbReference type="EC" id="3.1.2.4"/>
    </reaction>
</comment>
<dbReference type="InterPro" id="IPR032259">
    <property type="entry name" value="HIBYL-CoA-H"/>
</dbReference>
<proteinExistence type="predicted"/>
<dbReference type="InterPro" id="IPR018376">
    <property type="entry name" value="Enoyl-CoA_hyd/isom_CS"/>
</dbReference>
<accession>A0ABP3PRZ2</accession>
<dbReference type="SUPFAM" id="SSF52096">
    <property type="entry name" value="ClpP/crotonase"/>
    <property type="match status" value="1"/>
</dbReference>
<organism evidence="5 6">
    <name type="scientific">Rhizomicrobium electricum</name>
    <dbReference type="NCBI Taxonomy" id="480070"/>
    <lineage>
        <taxon>Bacteria</taxon>
        <taxon>Pseudomonadati</taxon>
        <taxon>Pseudomonadota</taxon>
        <taxon>Alphaproteobacteria</taxon>
        <taxon>Micropepsales</taxon>
        <taxon>Micropepsaceae</taxon>
        <taxon>Rhizomicrobium</taxon>
    </lineage>
</organism>
<dbReference type="InterPro" id="IPR045004">
    <property type="entry name" value="ECH_dom"/>
</dbReference>
<dbReference type="CDD" id="cd06558">
    <property type="entry name" value="crotonase-like"/>
    <property type="match status" value="1"/>
</dbReference>
<evidence type="ECO:0000259" key="4">
    <source>
        <dbReference type="Pfam" id="PF16113"/>
    </source>
</evidence>
<evidence type="ECO:0000256" key="1">
    <source>
        <dbReference type="ARBA" id="ARBA00001709"/>
    </source>
</evidence>
<dbReference type="PROSITE" id="PS00166">
    <property type="entry name" value="ENOYL_COA_HYDRATASE"/>
    <property type="match status" value="1"/>
</dbReference>
<dbReference type="InterPro" id="IPR029045">
    <property type="entry name" value="ClpP/crotonase-like_dom_sf"/>
</dbReference>
<keyword evidence="6" id="KW-1185">Reference proteome</keyword>
<dbReference type="PANTHER" id="PTHR43176">
    <property type="entry name" value="3-HYDROXYISOBUTYRYL-COA HYDROLASE-RELATED"/>
    <property type="match status" value="1"/>
</dbReference>
<dbReference type="Pfam" id="PF16113">
    <property type="entry name" value="ECH_2"/>
    <property type="match status" value="1"/>
</dbReference>
<keyword evidence="3" id="KW-0378">Hydrolase</keyword>
<protein>
    <recommendedName>
        <fullName evidence="2">3-hydroxyisobutyryl-CoA hydrolase</fullName>
        <ecNumber evidence="2">3.1.2.4</ecNumber>
    </recommendedName>
</protein>
<evidence type="ECO:0000256" key="3">
    <source>
        <dbReference type="ARBA" id="ARBA00022801"/>
    </source>
</evidence>
<comment type="caution">
    <text evidence="5">The sequence shown here is derived from an EMBL/GenBank/DDBJ whole genome shotgun (WGS) entry which is preliminary data.</text>
</comment>
<dbReference type="RefSeq" id="WP_166934010.1">
    <property type="nucleotide sequence ID" value="NZ_BAAADD010000005.1"/>
</dbReference>
<dbReference type="Gene3D" id="3.90.226.10">
    <property type="entry name" value="2-enoyl-CoA Hydratase, Chain A, domain 1"/>
    <property type="match status" value="1"/>
</dbReference>
<reference evidence="6" key="1">
    <citation type="journal article" date="2019" name="Int. J. Syst. Evol. Microbiol.">
        <title>The Global Catalogue of Microorganisms (GCM) 10K type strain sequencing project: providing services to taxonomists for standard genome sequencing and annotation.</title>
        <authorList>
            <consortium name="The Broad Institute Genomics Platform"/>
            <consortium name="The Broad Institute Genome Sequencing Center for Infectious Disease"/>
            <person name="Wu L."/>
            <person name="Ma J."/>
        </authorList>
    </citation>
    <scope>NUCLEOTIDE SEQUENCE [LARGE SCALE GENOMIC DNA]</scope>
    <source>
        <strain evidence="6">JCM 15089</strain>
    </source>
</reference>
<gene>
    <name evidence="5" type="ORF">GCM10008942_19580</name>
</gene>
<evidence type="ECO:0000313" key="5">
    <source>
        <dbReference type="EMBL" id="GAA0570944.1"/>
    </source>
</evidence>